<accession>A0AAE6FUC6</accession>
<keyword evidence="6" id="KW-1185">Reference proteome</keyword>
<dbReference type="CDD" id="cd02933">
    <property type="entry name" value="OYE_like_FMN"/>
    <property type="match status" value="1"/>
</dbReference>
<dbReference type="KEGG" id="mrk:FIT61_06625"/>
<keyword evidence="3" id="KW-0560">Oxidoreductase</keyword>
<name>A0AAE6FUC6_9PROT</name>
<dbReference type="FunFam" id="3.20.20.70:FF:000059">
    <property type="entry name" value="N-ethylmaleimide reductase, FMN-linked"/>
    <property type="match status" value="1"/>
</dbReference>
<evidence type="ECO:0000256" key="1">
    <source>
        <dbReference type="ARBA" id="ARBA00001917"/>
    </source>
</evidence>
<comment type="similarity">
    <text evidence="2">Belongs to the NADH:flavin oxidoreductase/NADH oxidase family.</text>
</comment>
<comment type="cofactor">
    <cofactor evidence="1">
        <name>FMN</name>
        <dbReference type="ChEBI" id="CHEBI:58210"/>
    </cofactor>
</comment>
<dbReference type="SUPFAM" id="SSF51395">
    <property type="entry name" value="FMN-linked oxidoreductases"/>
    <property type="match status" value="1"/>
</dbReference>
<dbReference type="PANTHER" id="PTHR22893:SF91">
    <property type="entry name" value="NADPH DEHYDROGENASE 2-RELATED"/>
    <property type="match status" value="1"/>
</dbReference>
<sequence length="365" mass="40782">MTTHALYNSYQLGNLTLNNRCVMAPLTRNRANEKREPVDLNVTYYEQRATAGLIIAEATQICPVGQGYISTPGIYSEGQIEGWRKVTDAVHKKNGKICLQLWHVGRISHSELLPNNMPPQAPSAIRAKAKTFNSKGLVDVSEPKALEIDEIKSLTKQYAQATLNAQKAGFDMIEVHAANGYLIDQFLRDKTNHRIDQYGGSIENRARFLLEVVDEIIKVYPANLIGCRISPASTFNDIDDSDPQNLYSYVVTELGKRKLAYLHIIEGETGGPRDANPKVNFAELKKLFKTHGGMNIMTNNGYNKAMAESAIENNEADLVAFGVPFLANPDLVKRLENNYPLNTPNQRTFYGGTEKGYIDYPFYSD</sequence>
<evidence type="ECO:0000313" key="6">
    <source>
        <dbReference type="Proteomes" id="UP000312102"/>
    </source>
</evidence>
<feature type="domain" description="NADH:flavin oxidoreductase/NADH oxidase N-terminal" evidence="4">
    <location>
        <begin position="6"/>
        <end position="342"/>
    </location>
</feature>
<reference evidence="5 6" key="1">
    <citation type="journal article" date="2019" name="ISME J.">
        <title>Evolution in action: habitat transition from sediment to the pelagial leads to genome streamlining in Methylophilaceae.</title>
        <authorList>
            <person name="Salcher M."/>
            <person name="Schaefle D."/>
            <person name="Kaspar M."/>
            <person name="Neuenschwander S.M."/>
            <person name="Ghai R."/>
        </authorList>
    </citation>
    <scope>NUCLEOTIDE SEQUENCE [LARGE SCALE GENOMIC DNA]</scope>
    <source>
        <strain evidence="5 6">MMS-RI-1</strain>
    </source>
</reference>
<gene>
    <name evidence="5" type="ORF">FIT61_06625</name>
</gene>
<dbReference type="Pfam" id="PF00724">
    <property type="entry name" value="Oxidored_FMN"/>
    <property type="match status" value="1"/>
</dbReference>
<evidence type="ECO:0000256" key="3">
    <source>
        <dbReference type="ARBA" id="ARBA00023002"/>
    </source>
</evidence>
<dbReference type="InterPro" id="IPR001155">
    <property type="entry name" value="OxRdtase_FMN_N"/>
</dbReference>
<dbReference type="PANTHER" id="PTHR22893">
    <property type="entry name" value="NADH OXIDOREDUCTASE-RELATED"/>
    <property type="match status" value="1"/>
</dbReference>
<evidence type="ECO:0000256" key="2">
    <source>
        <dbReference type="ARBA" id="ARBA00005979"/>
    </source>
</evidence>
<dbReference type="GO" id="GO:0016628">
    <property type="term" value="F:oxidoreductase activity, acting on the CH-CH group of donors, NAD or NADP as acceptor"/>
    <property type="evidence" value="ECO:0007669"/>
    <property type="project" value="UniProtKB-ARBA"/>
</dbReference>
<dbReference type="InterPro" id="IPR045247">
    <property type="entry name" value="Oye-like"/>
</dbReference>
<dbReference type="GO" id="GO:0010181">
    <property type="term" value="F:FMN binding"/>
    <property type="evidence" value="ECO:0007669"/>
    <property type="project" value="InterPro"/>
</dbReference>
<dbReference type="GO" id="GO:0005829">
    <property type="term" value="C:cytosol"/>
    <property type="evidence" value="ECO:0007669"/>
    <property type="project" value="TreeGrafter"/>
</dbReference>
<evidence type="ECO:0000259" key="4">
    <source>
        <dbReference type="Pfam" id="PF00724"/>
    </source>
</evidence>
<evidence type="ECO:0000313" key="5">
    <source>
        <dbReference type="EMBL" id="QDD14184.1"/>
    </source>
</evidence>
<proteinExistence type="inferred from homology"/>
<protein>
    <submittedName>
        <fullName evidence="5">Alkene reductase</fullName>
    </submittedName>
</protein>
<dbReference type="InterPro" id="IPR013785">
    <property type="entry name" value="Aldolase_TIM"/>
</dbReference>
<organism evidence="5 6">
    <name type="scientific">Candidatus Methylopumilus rimovensis</name>
    <dbReference type="NCBI Taxonomy" id="2588535"/>
    <lineage>
        <taxon>Bacteria</taxon>
        <taxon>Pseudomonadati</taxon>
        <taxon>Pseudomonadota</taxon>
        <taxon>Betaproteobacteria</taxon>
        <taxon>Nitrosomonadales</taxon>
        <taxon>Methylophilaceae</taxon>
        <taxon>Candidatus Methylopumilus</taxon>
    </lineage>
</organism>
<dbReference type="RefSeq" id="WP_139874083.1">
    <property type="nucleotide sequence ID" value="NZ_CP040985.1"/>
</dbReference>
<dbReference type="AlphaFoldDB" id="A0AAE6FUC6"/>
<dbReference type="Gene3D" id="3.20.20.70">
    <property type="entry name" value="Aldolase class I"/>
    <property type="match status" value="1"/>
</dbReference>
<dbReference type="EMBL" id="CP040986">
    <property type="protein sequence ID" value="QDD14184.1"/>
    <property type="molecule type" value="Genomic_DNA"/>
</dbReference>
<dbReference type="Proteomes" id="UP000312102">
    <property type="component" value="Chromosome"/>
</dbReference>